<comment type="similarity">
    <text evidence="2">Belongs to the SusD family.</text>
</comment>
<reference evidence="9 10" key="2">
    <citation type="submission" date="2019-09" db="EMBL/GenBank/DDBJ databases">
        <authorList>
            <person name="Jin C."/>
        </authorList>
    </citation>
    <scope>NUCLEOTIDE SEQUENCE [LARGE SCALE GENOMIC DNA]</scope>
    <source>
        <strain evidence="9 10">BN140078</strain>
    </source>
</reference>
<keyword evidence="5" id="KW-0998">Cell outer membrane</keyword>
<evidence type="ECO:0000256" key="4">
    <source>
        <dbReference type="ARBA" id="ARBA00023136"/>
    </source>
</evidence>
<keyword evidence="4" id="KW-0472">Membrane</keyword>
<evidence type="ECO:0000259" key="7">
    <source>
        <dbReference type="Pfam" id="PF07980"/>
    </source>
</evidence>
<comment type="caution">
    <text evidence="9">The sequence shown here is derived from an EMBL/GenBank/DDBJ whole genome shotgun (WGS) entry which is preliminary data.</text>
</comment>
<dbReference type="InterPro" id="IPR011990">
    <property type="entry name" value="TPR-like_helical_dom_sf"/>
</dbReference>
<dbReference type="InterPro" id="IPR012944">
    <property type="entry name" value="SusD_RagB_dom"/>
</dbReference>
<evidence type="ECO:0000313" key="9">
    <source>
        <dbReference type="EMBL" id="KAA2242675.1"/>
    </source>
</evidence>
<evidence type="ECO:0000259" key="8">
    <source>
        <dbReference type="Pfam" id="PF14322"/>
    </source>
</evidence>
<feature type="signal peptide" evidence="6">
    <location>
        <begin position="1"/>
        <end position="20"/>
    </location>
</feature>
<keyword evidence="3 6" id="KW-0732">Signal</keyword>
<dbReference type="InterPro" id="IPR033985">
    <property type="entry name" value="SusD-like_N"/>
</dbReference>
<comment type="subcellular location">
    <subcellularLocation>
        <location evidence="1">Cell outer membrane</location>
    </subcellularLocation>
</comment>
<dbReference type="RefSeq" id="WP_149837548.1">
    <property type="nucleotide sequence ID" value="NZ_VUOC01000002.1"/>
</dbReference>
<feature type="chain" id="PRO_5022999032" evidence="6">
    <location>
        <begin position="21"/>
        <end position="508"/>
    </location>
</feature>
<dbReference type="GO" id="GO:0009279">
    <property type="term" value="C:cell outer membrane"/>
    <property type="evidence" value="ECO:0007669"/>
    <property type="project" value="UniProtKB-SubCell"/>
</dbReference>
<dbReference type="Pfam" id="PF07980">
    <property type="entry name" value="SusD_RagB"/>
    <property type="match status" value="1"/>
</dbReference>
<evidence type="ECO:0000256" key="6">
    <source>
        <dbReference type="SAM" id="SignalP"/>
    </source>
</evidence>
<evidence type="ECO:0000256" key="1">
    <source>
        <dbReference type="ARBA" id="ARBA00004442"/>
    </source>
</evidence>
<dbReference type="PROSITE" id="PS51257">
    <property type="entry name" value="PROKAR_LIPOPROTEIN"/>
    <property type="match status" value="1"/>
</dbReference>
<evidence type="ECO:0000313" key="10">
    <source>
        <dbReference type="Proteomes" id="UP000324611"/>
    </source>
</evidence>
<dbReference type="Gene3D" id="1.25.40.390">
    <property type="match status" value="1"/>
</dbReference>
<reference evidence="9 10" key="1">
    <citation type="submission" date="2019-09" db="EMBL/GenBank/DDBJ databases">
        <title>Chitinophaga ginsengihumi sp. nov., isolated from soil of ginseng rhizosphere.</title>
        <authorList>
            <person name="Lee J."/>
        </authorList>
    </citation>
    <scope>NUCLEOTIDE SEQUENCE [LARGE SCALE GENOMIC DNA]</scope>
    <source>
        <strain evidence="9 10">BN140078</strain>
    </source>
</reference>
<accession>A0A5B2VUE7</accession>
<feature type="domain" description="SusD-like N-terminal" evidence="8">
    <location>
        <begin position="71"/>
        <end position="224"/>
    </location>
</feature>
<protein>
    <submittedName>
        <fullName evidence="9">RagB/SusD family nutrient uptake outer membrane protein</fullName>
    </submittedName>
</protein>
<organism evidence="9 10">
    <name type="scientific">Chitinophaga agrisoli</name>
    <dbReference type="NCBI Taxonomy" id="2607653"/>
    <lineage>
        <taxon>Bacteria</taxon>
        <taxon>Pseudomonadati</taxon>
        <taxon>Bacteroidota</taxon>
        <taxon>Chitinophagia</taxon>
        <taxon>Chitinophagales</taxon>
        <taxon>Chitinophagaceae</taxon>
        <taxon>Chitinophaga</taxon>
    </lineage>
</organism>
<dbReference type="AlphaFoldDB" id="A0A5B2VUE7"/>
<gene>
    <name evidence="9" type="ORF">F0L74_09095</name>
</gene>
<evidence type="ECO:0000256" key="5">
    <source>
        <dbReference type="ARBA" id="ARBA00023237"/>
    </source>
</evidence>
<dbReference type="SUPFAM" id="SSF48452">
    <property type="entry name" value="TPR-like"/>
    <property type="match status" value="1"/>
</dbReference>
<name>A0A5B2VUE7_9BACT</name>
<dbReference type="Pfam" id="PF14322">
    <property type="entry name" value="SusD-like_3"/>
    <property type="match status" value="1"/>
</dbReference>
<evidence type="ECO:0000256" key="2">
    <source>
        <dbReference type="ARBA" id="ARBA00006275"/>
    </source>
</evidence>
<dbReference type="EMBL" id="VUOC01000002">
    <property type="protein sequence ID" value="KAA2242675.1"/>
    <property type="molecule type" value="Genomic_DNA"/>
</dbReference>
<sequence length="508" mass="56615">MNVFSKYFIVLLLIAMASCTSDFLTVTPKDVLTDANFFVTAADAESALIGAYGQLQEESTFGNVVDAANLDWTMSGDLYEQDQNTPRVELEMLSLPANNLYIEQMYTGLYRGVARANFVISRTGKMTGIDAAEQALIVAQAKFLRAIYYYKLVTYFGGVSLVVDELNASSKLDIPRSPAADVWKLIISDLQEAAGVLPVNWSNANDLGRATKGVALAYLAKCYLWQENWAEAVKASETIISSNAYELLPDFRSVFLETNENNREMVFSTQYASVSNGIEGNQLDVRSAPRGAAPEFIGRGANSNFVPQTAWIDAFEKGLDGKIKDQRYWGVIIGPGEHHQEMTDFVMPLTFPNSYTKTGYIVTKYWQKASVVASGLNAPIVRYAEVLLNYAEALNETNRSQEAMEQVNKIRARAGLDPKPLQLSKAATLDAIFYERRMEFVWEPAGAFSDLNRRNRFMDFIKANRADYNKIDVGSKPWLNQRPILLPIPLGAWNVNKSLTQNPGYPAF</sequence>
<feature type="domain" description="RagB/SusD" evidence="7">
    <location>
        <begin position="349"/>
        <end position="505"/>
    </location>
</feature>
<evidence type="ECO:0000256" key="3">
    <source>
        <dbReference type="ARBA" id="ARBA00022729"/>
    </source>
</evidence>
<dbReference type="Proteomes" id="UP000324611">
    <property type="component" value="Unassembled WGS sequence"/>
</dbReference>
<dbReference type="CDD" id="cd08977">
    <property type="entry name" value="SusD"/>
    <property type="match status" value="1"/>
</dbReference>
<proteinExistence type="inferred from homology"/>
<keyword evidence="10" id="KW-1185">Reference proteome</keyword>